<dbReference type="AlphaFoldDB" id="A0A8J2WYS8"/>
<dbReference type="InterPro" id="IPR011990">
    <property type="entry name" value="TPR-like_helical_dom_sf"/>
</dbReference>
<dbReference type="EMBL" id="CAKKNE010000004">
    <property type="protein sequence ID" value="CAH0373897.1"/>
    <property type="molecule type" value="Genomic_DNA"/>
</dbReference>
<evidence type="ECO:0008006" key="4">
    <source>
        <dbReference type="Google" id="ProtNLM"/>
    </source>
</evidence>
<accession>A0A8J2WYS8</accession>
<dbReference type="OrthoDB" id="59528at2759"/>
<proteinExistence type="predicted"/>
<organism evidence="2 3">
    <name type="scientific">Pelagomonas calceolata</name>
    <dbReference type="NCBI Taxonomy" id="35677"/>
    <lineage>
        <taxon>Eukaryota</taxon>
        <taxon>Sar</taxon>
        <taxon>Stramenopiles</taxon>
        <taxon>Ochrophyta</taxon>
        <taxon>Pelagophyceae</taxon>
        <taxon>Pelagomonadales</taxon>
        <taxon>Pelagomonadaceae</taxon>
        <taxon>Pelagomonas</taxon>
    </lineage>
</organism>
<dbReference type="Gene3D" id="1.25.40.10">
    <property type="entry name" value="Tetratricopeptide repeat domain"/>
    <property type="match status" value="1"/>
</dbReference>
<dbReference type="Proteomes" id="UP000789595">
    <property type="component" value="Unassembled WGS sequence"/>
</dbReference>
<gene>
    <name evidence="2" type="ORF">PECAL_4P11450</name>
</gene>
<dbReference type="Pfam" id="PF13374">
    <property type="entry name" value="TPR_10"/>
    <property type="match status" value="2"/>
</dbReference>
<keyword evidence="3" id="KW-1185">Reference proteome</keyword>
<name>A0A8J2WYS8_9STRA</name>
<evidence type="ECO:0000313" key="2">
    <source>
        <dbReference type="EMBL" id="CAH0373897.1"/>
    </source>
</evidence>
<feature type="region of interest" description="Disordered" evidence="1">
    <location>
        <begin position="92"/>
        <end position="112"/>
    </location>
</feature>
<dbReference type="SUPFAM" id="SSF48452">
    <property type="entry name" value="TPR-like"/>
    <property type="match status" value="1"/>
</dbReference>
<sequence length="112" mass="12370">MANNNYAATLHDLERFEEAKSLFQKSIPVAQRVLGDSNALTHRMKWNYAKALYKDDGATLDDLHEALTTLEETARLARRVLGSAHPLTKDIEAELPKSRAALRARGTPPGSA</sequence>
<evidence type="ECO:0000256" key="1">
    <source>
        <dbReference type="SAM" id="MobiDB-lite"/>
    </source>
</evidence>
<reference evidence="2" key="1">
    <citation type="submission" date="2021-11" db="EMBL/GenBank/DDBJ databases">
        <authorList>
            <consortium name="Genoscope - CEA"/>
            <person name="William W."/>
        </authorList>
    </citation>
    <scope>NUCLEOTIDE SEQUENCE</scope>
</reference>
<evidence type="ECO:0000313" key="3">
    <source>
        <dbReference type="Proteomes" id="UP000789595"/>
    </source>
</evidence>
<protein>
    <recommendedName>
        <fullName evidence="4">Tetratricopeptide repeat protein</fullName>
    </recommendedName>
</protein>
<comment type="caution">
    <text evidence="2">The sequence shown here is derived from an EMBL/GenBank/DDBJ whole genome shotgun (WGS) entry which is preliminary data.</text>
</comment>